<dbReference type="Gene3D" id="1.10.260.40">
    <property type="entry name" value="lambda repressor-like DNA-binding domains"/>
    <property type="match status" value="1"/>
</dbReference>
<feature type="domain" description="HTH cro/C1-type" evidence="1">
    <location>
        <begin position="12"/>
        <end position="65"/>
    </location>
</feature>
<dbReference type="PROSITE" id="PS50943">
    <property type="entry name" value="HTH_CROC1"/>
    <property type="match status" value="1"/>
</dbReference>
<gene>
    <name evidence="2" type="ORF">DW921_08720</name>
</gene>
<proteinExistence type="predicted"/>
<protein>
    <submittedName>
        <fullName evidence="2">XRE family transcriptional regulator</fullName>
    </submittedName>
</protein>
<reference evidence="2 3" key="1">
    <citation type="submission" date="2018-08" db="EMBL/GenBank/DDBJ databases">
        <title>A genome reference for cultivated species of the human gut microbiota.</title>
        <authorList>
            <person name="Zou Y."/>
            <person name="Xue W."/>
            <person name="Luo G."/>
        </authorList>
    </citation>
    <scope>NUCLEOTIDE SEQUENCE [LARGE SCALE GENOMIC DNA]</scope>
    <source>
        <strain evidence="2 3">AM42-38</strain>
    </source>
</reference>
<dbReference type="EMBL" id="QSFT01000016">
    <property type="protein sequence ID" value="RHA75388.1"/>
    <property type="molecule type" value="Genomic_DNA"/>
</dbReference>
<evidence type="ECO:0000313" key="2">
    <source>
        <dbReference type="EMBL" id="RHA75388.1"/>
    </source>
</evidence>
<evidence type="ECO:0000259" key="1">
    <source>
        <dbReference type="PROSITE" id="PS50943"/>
    </source>
</evidence>
<dbReference type="GO" id="GO:0003677">
    <property type="term" value="F:DNA binding"/>
    <property type="evidence" value="ECO:0007669"/>
    <property type="project" value="InterPro"/>
</dbReference>
<name>A0A413SZJ4_9BACT</name>
<dbReference type="InterPro" id="IPR010982">
    <property type="entry name" value="Lambda_DNA-bd_dom_sf"/>
</dbReference>
<sequence length="109" mass="12090">MTNRLENIGLMIRNERLRKGLTQEELGERVGVGKAQISKIERGKGLTIKTVTKVLDALGMSASVVLKGEQEIDKNVIAYIVAAISEFAEIHHLSDFYRNSHLKTPKSSV</sequence>
<accession>A0A413SZJ4</accession>
<dbReference type="Proteomes" id="UP000283855">
    <property type="component" value="Unassembled WGS sequence"/>
</dbReference>
<dbReference type="RefSeq" id="WP_118400486.1">
    <property type="nucleotide sequence ID" value="NZ_CABJGD010000016.1"/>
</dbReference>
<dbReference type="SUPFAM" id="SSF47413">
    <property type="entry name" value="lambda repressor-like DNA-binding domains"/>
    <property type="match status" value="1"/>
</dbReference>
<dbReference type="SMART" id="SM00530">
    <property type="entry name" value="HTH_XRE"/>
    <property type="match status" value="1"/>
</dbReference>
<dbReference type="CDD" id="cd00093">
    <property type="entry name" value="HTH_XRE"/>
    <property type="match status" value="1"/>
</dbReference>
<evidence type="ECO:0000313" key="3">
    <source>
        <dbReference type="Proteomes" id="UP000283855"/>
    </source>
</evidence>
<dbReference type="InterPro" id="IPR001387">
    <property type="entry name" value="Cro/C1-type_HTH"/>
</dbReference>
<dbReference type="AlphaFoldDB" id="A0A413SZJ4"/>
<dbReference type="Pfam" id="PF01381">
    <property type="entry name" value="HTH_3"/>
    <property type="match status" value="1"/>
</dbReference>
<organism evidence="2 3">
    <name type="scientific">Phocaeicola coprophilus</name>
    <dbReference type="NCBI Taxonomy" id="387090"/>
    <lineage>
        <taxon>Bacteria</taxon>
        <taxon>Pseudomonadati</taxon>
        <taxon>Bacteroidota</taxon>
        <taxon>Bacteroidia</taxon>
        <taxon>Bacteroidales</taxon>
        <taxon>Bacteroidaceae</taxon>
        <taxon>Phocaeicola</taxon>
    </lineage>
</organism>
<comment type="caution">
    <text evidence="2">The sequence shown here is derived from an EMBL/GenBank/DDBJ whole genome shotgun (WGS) entry which is preliminary data.</text>
</comment>